<evidence type="ECO:0000256" key="2">
    <source>
        <dbReference type="ARBA" id="ARBA00023315"/>
    </source>
</evidence>
<name>A0A6N7Y188_9FIRM</name>
<keyword evidence="5" id="KW-1185">Reference proteome</keyword>
<dbReference type="PANTHER" id="PTHR43800">
    <property type="entry name" value="PEPTIDYL-LYSINE N-ACETYLTRANSFERASE YJAB"/>
    <property type="match status" value="1"/>
</dbReference>
<keyword evidence="2 4" id="KW-0012">Acyltransferase</keyword>
<dbReference type="EMBL" id="VUNQ01000034">
    <property type="protein sequence ID" value="MSU02505.1"/>
    <property type="molecule type" value="Genomic_DNA"/>
</dbReference>
<dbReference type="AlphaFoldDB" id="A0A6N7Y188"/>
<reference evidence="4 5" key="1">
    <citation type="submission" date="2019-09" db="EMBL/GenBank/DDBJ databases">
        <title>In-depth cultivation of the pig gut microbiome towards novel bacterial diversity and tailored functional studies.</title>
        <authorList>
            <person name="Wylensek D."/>
            <person name="Hitch T.C.A."/>
            <person name="Clavel T."/>
        </authorList>
    </citation>
    <scope>NUCLEOTIDE SEQUENCE [LARGE SCALE GENOMIC DNA]</scope>
    <source>
        <strain evidence="4 5">WCA3-693-APC-4?</strain>
    </source>
</reference>
<protein>
    <submittedName>
        <fullName evidence="4">N-acetyltransferase</fullName>
        <ecNumber evidence="4">2.3.1.-</ecNumber>
    </submittedName>
</protein>
<dbReference type="InterPro" id="IPR016181">
    <property type="entry name" value="Acyl_CoA_acyltransferase"/>
</dbReference>
<organism evidence="4 5">
    <name type="scientific">Tissierella pigra</name>
    <dbReference type="NCBI Taxonomy" id="2607614"/>
    <lineage>
        <taxon>Bacteria</taxon>
        <taxon>Bacillati</taxon>
        <taxon>Bacillota</taxon>
        <taxon>Tissierellia</taxon>
        <taxon>Tissierellales</taxon>
        <taxon>Tissierellaceae</taxon>
        <taxon>Tissierella</taxon>
    </lineage>
</organism>
<dbReference type="NCBIfam" id="NF007853">
    <property type="entry name" value="PRK10562.1"/>
    <property type="match status" value="1"/>
</dbReference>
<dbReference type="InterPro" id="IPR000182">
    <property type="entry name" value="GNAT_dom"/>
</dbReference>
<gene>
    <name evidence="4" type="ORF">FYJ83_13675</name>
</gene>
<evidence type="ECO:0000259" key="3">
    <source>
        <dbReference type="PROSITE" id="PS51186"/>
    </source>
</evidence>
<accession>A0A6N7Y188</accession>
<comment type="caution">
    <text evidence="4">The sequence shown here is derived from an EMBL/GenBank/DDBJ whole genome shotgun (WGS) entry which is preliminary data.</text>
</comment>
<dbReference type="SUPFAM" id="SSF55729">
    <property type="entry name" value="Acyl-CoA N-acyltransferases (Nat)"/>
    <property type="match status" value="1"/>
</dbReference>
<dbReference type="PANTHER" id="PTHR43800:SF1">
    <property type="entry name" value="PEPTIDYL-LYSINE N-ACETYLTRANSFERASE YJAB"/>
    <property type="match status" value="1"/>
</dbReference>
<dbReference type="PROSITE" id="PS51186">
    <property type="entry name" value="GNAT"/>
    <property type="match status" value="1"/>
</dbReference>
<dbReference type="Gene3D" id="3.40.630.30">
    <property type="match status" value="1"/>
</dbReference>
<dbReference type="CDD" id="cd04301">
    <property type="entry name" value="NAT_SF"/>
    <property type="match status" value="1"/>
</dbReference>
<evidence type="ECO:0000313" key="4">
    <source>
        <dbReference type="EMBL" id="MSU02505.1"/>
    </source>
</evidence>
<dbReference type="RefSeq" id="WP_154441430.1">
    <property type="nucleotide sequence ID" value="NZ_VUNQ01000034.1"/>
</dbReference>
<proteinExistence type="predicted"/>
<dbReference type="Proteomes" id="UP000469523">
    <property type="component" value="Unassembled WGS sequence"/>
</dbReference>
<evidence type="ECO:0000313" key="5">
    <source>
        <dbReference type="Proteomes" id="UP000469523"/>
    </source>
</evidence>
<evidence type="ECO:0000256" key="1">
    <source>
        <dbReference type="ARBA" id="ARBA00022679"/>
    </source>
</evidence>
<feature type="domain" description="N-acetyltransferase" evidence="3">
    <location>
        <begin position="1"/>
        <end position="140"/>
    </location>
</feature>
<sequence length="141" mass="16759">MIKILDISKMDDIMKIWLETNITAHDFISENYWRDNYDFVKKVLPESTVFVYEEENEVKGFVGIVEDSYIAGLFIAEEYQYRGIGSKLINKCKEYNSTLKLDVYGKNLKAINFYKKCGFKIIEERVNNETKEIEYSMMWNK</sequence>
<dbReference type="GO" id="GO:0016747">
    <property type="term" value="F:acyltransferase activity, transferring groups other than amino-acyl groups"/>
    <property type="evidence" value="ECO:0007669"/>
    <property type="project" value="InterPro"/>
</dbReference>
<dbReference type="Pfam" id="PF13508">
    <property type="entry name" value="Acetyltransf_7"/>
    <property type="match status" value="1"/>
</dbReference>
<dbReference type="EC" id="2.3.1.-" evidence="4"/>
<keyword evidence="1 4" id="KW-0808">Transferase</keyword>